<dbReference type="GO" id="GO:0043138">
    <property type="term" value="F:3'-5' DNA helicase activity"/>
    <property type="evidence" value="ECO:0007669"/>
    <property type="project" value="TreeGrafter"/>
</dbReference>
<dbReference type="GO" id="GO:0016787">
    <property type="term" value="F:hydrolase activity"/>
    <property type="evidence" value="ECO:0007669"/>
    <property type="project" value="UniProtKB-UniRule"/>
</dbReference>
<keyword evidence="4 6" id="KW-0067">ATP-binding</keyword>
<dbReference type="Proteomes" id="UP000231638">
    <property type="component" value="Unassembled WGS sequence"/>
</dbReference>
<feature type="binding site" evidence="6">
    <location>
        <begin position="25"/>
        <end position="32"/>
    </location>
    <ligand>
        <name>ATP</name>
        <dbReference type="ChEBI" id="CHEBI:30616"/>
    </ligand>
</feature>
<keyword evidence="2 6" id="KW-0378">Hydrolase</keyword>
<keyword evidence="1 6" id="KW-0547">Nucleotide-binding</keyword>
<dbReference type="InterPro" id="IPR027417">
    <property type="entry name" value="P-loop_NTPase"/>
</dbReference>
<dbReference type="Gene3D" id="3.40.50.300">
    <property type="entry name" value="P-loop containing nucleotide triphosphate hydrolases"/>
    <property type="match status" value="1"/>
</dbReference>
<accession>A0A2D3WHA9</accession>
<evidence type="ECO:0000256" key="5">
    <source>
        <dbReference type="ARBA" id="ARBA00034923"/>
    </source>
</evidence>
<proteinExistence type="predicted"/>
<evidence type="ECO:0000256" key="4">
    <source>
        <dbReference type="ARBA" id="ARBA00022840"/>
    </source>
</evidence>
<reference evidence="8 9" key="1">
    <citation type="journal article" date="2017" name="Front. Microbiol.">
        <title>Comparative Genomic Analysis of the Class Epsilonproteobacteria and Proposed Reclassification to Epsilonbacteraeota (phyl. nov.).</title>
        <authorList>
            <person name="Waite D.W."/>
            <person name="Vanwonterghem I."/>
            <person name="Rinke C."/>
            <person name="Parks D.H."/>
            <person name="Zhang Y."/>
            <person name="Takai K."/>
            <person name="Sievert S.M."/>
            <person name="Simon J."/>
            <person name="Campbell B.J."/>
            <person name="Hanson T.E."/>
            <person name="Woyke T."/>
            <person name="Klotz M.G."/>
            <person name="Hugenholtz P."/>
        </authorList>
    </citation>
    <scope>NUCLEOTIDE SEQUENCE [LARGE SCALE GENOMIC DNA]</scope>
    <source>
        <strain evidence="8">UBA11420</strain>
    </source>
</reference>
<feature type="non-terminal residue" evidence="8">
    <location>
        <position position="75"/>
    </location>
</feature>
<gene>
    <name evidence="8" type="ORF">CFH80_04735</name>
</gene>
<dbReference type="GO" id="GO:0000725">
    <property type="term" value="P:recombinational repair"/>
    <property type="evidence" value="ECO:0007669"/>
    <property type="project" value="TreeGrafter"/>
</dbReference>
<protein>
    <recommendedName>
        <fullName evidence="5">DNA 3'-5' helicase II</fullName>
    </recommendedName>
</protein>
<dbReference type="GO" id="GO:0005829">
    <property type="term" value="C:cytosol"/>
    <property type="evidence" value="ECO:0007669"/>
    <property type="project" value="TreeGrafter"/>
</dbReference>
<dbReference type="PROSITE" id="PS51198">
    <property type="entry name" value="UVRD_HELICASE_ATP_BIND"/>
    <property type="match status" value="1"/>
</dbReference>
<dbReference type="AlphaFoldDB" id="A0A2D3WHA9"/>
<sequence length="75" mass="7921">MPLSRLNPEQKSAATAPLGYNLIIASAGTGKTSTIVARLAYLLGRGIAPSQILLLTFTNKAAAEMIERVGVFFNT</sequence>
<dbReference type="SUPFAM" id="SSF52540">
    <property type="entry name" value="P-loop containing nucleoside triphosphate hydrolases"/>
    <property type="match status" value="1"/>
</dbReference>
<dbReference type="EMBL" id="DLUG01000129">
    <property type="protein sequence ID" value="DAB36469.1"/>
    <property type="molecule type" value="Genomic_DNA"/>
</dbReference>
<keyword evidence="3 6" id="KW-0347">Helicase</keyword>
<dbReference type="InterPro" id="IPR014016">
    <property type="entry name" value="UvrD-like_ATP-bd"/>
</dbReference>
<evidence type="ECO:0000259" key="7">
    <source>
        <dbReference type="PROSITE" id="PS51198"/>
    </source>
</evidence>
<dbReference type="Pfam" id="PF00580">
    <property type="entry name" value="UvrD-helicase"/>
    <property type="match status" value="1"/>
</dbReference>
<organism evidence="8 9">
    <name type="scientific">Sulfurospirillum cavolei</name>
    <dbReference type="NCBI Taxonomy" id="366522"/>
    <lineage>
        <taxon>Bacteria</taxon>
        <taxon>Pseudomonadati</taxon>
        <taxon>Campylobacterota</taxon>
        <taxon>Epsilonproteobacteria</taxon>
        <taxon>Campylobacterales</taxon>
        <taxon>Sulfurospirillaceae</taxon>
        <taxon>Sulfurospirillum</taxon>
    </lineage>
</organism>
<dbReference type="GO" id="GO:0003677">
    <property type="term" value="F:DNA binding"/>
    <property type="evidence" value="ECO:0007669"/>
    <property type="project" value="InterPro"/>
</dbReference>
<evidence type="ECO:0000313" key="8">
    <source>
        <dbReference type="EMBL" id="DAB36469.1"/>
    </source>
</evidence>
<dbReference type="GO" id="GO:0005524">
    <property type="term" value="F:ATP binding"/>
    <property type="evidence" value="ECO:0007669"/>
    <property type="project" value="UniProtKB-UniRule"/>
</dbReference>
<comment type="caution">
    <text evidence="8">The sequence shown here is derived from an EMBL/GenBank/DDBJ whole genome shotgun (WGS) entry which is preliminary data.</text>
</comment>
<feature type="domain" description="UvrD-like helicase ATP-binding" evidence="7">
    <location>
        <begin position="4"/>
        <end position="75"/>
    </location>
</feature>
<evidence type="ECO:0000256" key="6">
    <source>
        <dbReference type="PROSITE-ProRule" id="PRU00560"/>
    </source>
</evidence>
<dbReference type="PANTHER" id="PTHR11070">
    <property type="entry name" value="UVRD / RECB / PCRA DNA HELICASE FAMILY MEMBER"/>
    <property type="match status" value="1"/>
</dbReference>
<dbReference type="GO" id="GO:0033202">
    <property type="term" value="C:DNA helicase complex"/>
    <property type="evidence" value="ECO:0007669"/>
    <property type="project" value="TreeGrafter"/>
</dbReference>
<dbReference type="InterPro" id="IPR000212">
    <property type="entry name" value="DNA_helicase_UvrD/REP"/>
</dbReference>
<dbReference type="PANTHER" id="PTHR11070:SF2">
    <property type="entry name" value="ATP-DEPENDENT DNA HELICASE SRS2"/>
    <property type="match status" value="1"/>
</dbReference>
<evidence type="ECO:0000313" key="9">
    <source>
        <dbReference type="Proteomes" id="UP000231638"/>
    </source>
</evidence>
<evidence type="ECO:0000256" key="3">
    <source>
        <dbReference type="ARBA" id="ARBA00022806"/>
    </source>
</evidence>
<evidence type="ECO:0000256" key="1">
    <source>
        <dbReference type="ARBA" id="ARBA00022741"/>
    </source>
</evidence>
<evidence type="ECO:0000256" key="2">
    <source>
        <dbReference type="ARBA" id="ARBA00022801"/>
    </source>
</evidence>
<name>A0A2D3WHA9_9BACT</name>